<protein>
    <recommendedName>
        <fullName evidence="4">Outer membrane lipoprotein-sorting protein</fullName>
    </recommendedName>
</protein>
<name>A0A1H2SDJ4_9BACL</name>
<evidence type="ECO:0000256" key="1">
    <source>
        <dbReference type="SAM" id="SignalP"/>
    </source>
</evidence>
<sequence>MRGKLATLTGTVVFCVALLVGCAPGVQKASIASGTATTIVKPDVSFAPLVAALHKSEQAQEYKLLTTVTIQNANLKTSFTEYGTLQMPNMANIQVHENNFNIGLYQQGQVAYQQDGTVWSKTEPVANLDAYQGYADIIDKAMQDHLQLAQMDRTYVVDEYCDVYRVIVPNGVAGLPTFLQQTPGTSIPSIASHSSPVEYIFYVGESSGYIRQVQTQSVNVVDAVGSLSIQTSTIFSDIDNAQLAQVQIPSSLVGQLEHGVE</sequence>
<feature type="chain" id="PRO_5039441288" description="Outer membrane lipoprotein-sorting protein" evidence="1">
    <location>
        <begin position="29"/>
        <end position="261"/>
    </location>
</feature>
<dbReference type="PROSITE" id="PS51257">
    <property type="entry name" value="PROKAR_LIPOPROTEIN"/>
    <property type="match status" value="1"/>
</dbReference>
<proteinExistence type="predicted"/>
<feature type="signal peptide" evidence="1">
    <location>
        <begin position="1"/>
        <end position="28"/>
    </location>
</feature>
<keyword evidence="3" id="KW-1185">Reference proteome</keyword>
<keyword evidence="1" id="KW-0732">Signal</keyword>
<dbReference type="STRING" id="89784.SAMN04489725_10418"/>
<reference evidence="3" key="1">
    <citation type="submission" date="2016-10" db="EMBL/GenBank/DDBJ databases">
        <authorList>
            <person name="Varghese N."/>
        </authorList>
    </citation>
    <scope>NUCLEOTIDE SEQUENCE [LARGE SCALE GENOMIC DNA]</scope>
    <source>
        <strain evidence="3">DSM 12489</strain>
    </source>
</reference>
<accession>A0A1H2SDJ4</accession>
<organism evidence="2 3">
    <name type="scientific">Alicyclobacillus hesperidum</name>
    <dbReference type="NCBI Taxonomy" id="89784"/>
    <lineage>
        <taxon>Bacteria</taxon>
        <taxon>Bacillati</taxon>
        <taxon>Bacillota</taxon>
        <taxon>Bacilli</taxon>
        <taxon>Bacillales</taxon>
        <taxon>Alicyclobacillaceae</taxon>
        <taxon>Alicyclobacillus</taxon>
    </lineage>
</organism>
<gene>
    <name evidence="2" type="ORF">SAMN04489725_10418</name>
</gene>
<dbReference type="Proteomes" id="UP000182589">
    <property type="component" value="Unassembled WGS sequence"/>
</dbReference>
<dbReference type="RefSeq" id="WP_244885108.1">
    <property type="nucleotide sequence ID" value="NZ_FNOJ01000004.1"/>
</dbReference>
<dbReference type="EMBL" id="FNOJ01000004">
    <property type="protein sequence ID" value="SDW29743.1"/>
    <property type="molecule type" value="Genomic_DNA"/>
</dbReference>
<evidence type="ECO:0000313" key="3">
    <source>
        <dbReference type="Proteomes" id="UP000182589"/>
    </source>
</evidence>
<evidence type="ECO:0008006" key="4">
    <source>
        <dbReference type="Google" id="ProtNLM"/>
    </source>
</evidence>
<evidence type="ECO:0000313" key="2">
    <source>
        <dbReference type="EMBL" id="SDW29743.1"/>
    </source>
</evidence>
<dbReference type="AlphaFoldDB" id="A0A1H2SDJ4"/>